<dbReference type="EMBL" id="KZ819930">
    <property type="protein sequence ID" value="PWN50452.1"/>
    <property type="molecule type" value="Genomic_DNA"/>
</dbReference>
<reference evidence="1 2" key="1">
    <citation type="journal article" date="2018" name="Mol. Biol. Evol.">
        <title>Broad Genomic Sampling Reveals a Smut Pathogenic Ancestry of the Fungal Clade Ustilaginomycotina.</title>
        <authorList>
            <person name="Kijpornyongpan T."/>
            <person name="Mondo S.J."/>
            <person name="Barry K."/>
            <person name="Sandor L."/>
            <person name="Lee J."/>
            <person name="Lipzen A."/>
            <person name="Pangilinan J."/>
            <person name="LaButti K."/>
            <person name="Hainaut M."/>
            <person name="Henrissat B."/>
            <person name="Grigoriev I.V."/>
            <person name="Spatafora J.W."/>
            <person name="Aime M.C."/>
        </authorList>
    </citation>
    <scope>NUCLEOTIDE SEQUENCE [LARGE SCALE GENOMIC DNA]</scope>
    <source>
        <strain evidence="1 2">SA 807</strain>
    </source>
</reference>
<protein>
    <submittedName>
        <fullName evidence="1">Uncharacterized protein</fullName>
    </submittedName>
</protein>
<keyword evidence="2" id="KW-1185">Reference proteome</keyword>
<name>A0ACD0NXF6_9BASI</name>
<accession>A0ACD0NXF6</accession>
<gene>
    <name evidence="1" type="ORF">IE53DRAFT_387229</name>
</gene>
<sequence>MSELFDSLNFTPSSSSQPSTSQTRVYWHTSPSPNLAANQRVPNPNSKQPELESPTLPLCTQAFLGGLEKISSRISSQSGASPVSKRRDLNRSKPSSSPSSLLHRPTTRDGDKVAAACPFQDDKRDEEGEGEDQEPTSSDSRRLLHAGFTGRPKISPSDLVSSSSSRSGEGKGKGCESPEKLSSLESAEEGRETSAPASNVRTSSGSAQARRSARRPRVTRGAAGVPICKSLLEDLTAVLQRSHQTPGRPASKEREGGVRRHHLEPPDSHAKQQGDTIIPINSACPKQLGRKKSLTRATSLDGLDEPTSPKRTSSKLVALGKRAFTPTRSAGFIYQDDDSDEFPMDDLLEAFHSLPAKVTGHVEGSPPKTKRRALAPSLMTNVGIPIPEPKRGQEEPKLGQLPLCAEPQSGNAKPIQAVALDASIRPVTTITRAGKSASESPTKRSSSRLESRRTTEGSSGLQTMAKSKSLGNMVVVDLTRSERATLPPPAQVDEVDLKGRGKDPMAEKSTRCDPSTLVTPTIAASTGAPQQVRPHAYKISALGKRIPRPLLSQARQPGLPRLSQAVNHCPSSSSPSVSSSQAIKGTDASLEKENLDQGEATTTPAAKSVVGTRRIQSDCVRGSGSNGGHGSRMGRIGVAVNRSSSSTPFRPPVRSSVAHHPPSSVDRKMAWNESERLGKGHRRSAASDEKVHYPEVIELDKSEDEKEDGGEGKPLAARGTASKQPPTMAAAKKEKVCGNSWADGATAPASNGPEPNGTTTTNANRRKSLILPEKRKEQPISEPSSSPRSRRKGRGVLGVESGPPESDKKRKRTSHHEIGSDDSFELDHDIDYQAIEEAAFSLG</sequence>
<dbReference type="Proteomes" id="UP000245626">
    <property type="component" value="Unassembled WGS sequence"/>
</dbReference>
<evidence type="ECO:0000313" key="2">
    <source>
        <dbReference type="Proteomes" id="UP000245626"/>
    </source>
</evidence>
<evidence type="ECO:0000313" key="1">
    <source>
        <dbReference type="EMBL" id="PWN50452.1"/>
    </source>
</evidence>
<proteinExistence type="predicted"/>
<organism evidence="1 2">
    <name type="scientific">Violaceomyces palustris</name>
    <dbReference type="NCBI Taxonomy" id="1673888"/>
    <lineage>
        <taxon>Eukaryota</taxon>
        <taxon>Fungi</taxon>
        <taxon>Dikarya</taxon>
        <taxon>Basidiomycota</taxon>
        <taxon>Ustilaginomycotina</taxon>
        <taxon>Ustilaginomycetes</taxon>
        <taxon>Violaceomycetales</taxon>
        <taxon>Violaceomycetaceae</taxon>
        <taxon>Violaceomyces</taxon>
    </lineage>
</organism>